<dbReference type="SUPFAM" id="SSF81606">
    <property type="entry name" value="PP2C-like"/>
    <property type="match status" value="1"/>
</dbReference>
<feature type="domain" description="PPM-type phosphatase" evidence="2">
    <location>
        <begin position="174"/>
        <end position="391"/>
    </location>
</feature>
<dbReference type="Gene3D" id="3.30.450.20">
    <property type="entry name" value="PAS domain"/>
    <property type="match status" value="1"/>
</dbReference>
<organism evidence="3 4">
    <name type="scientific">Conexibacter stalactiti</name>
    <dbReference type="NCBI Taxonomy" id="1940611"/>
    <lineage>
        <taxon>Bacteria</taxon>
        <taxon>Bacillati</taxon>
        <taxon>Actinomycetota</taxon>
        <taxon>Thermoleophilia</taxon>
        <taxon>Solirubrobacterales</taxon>
        <taxon>Conexibacteraceae</taxon>
        <taxon>Conexibacter</taxon>
    </lineage>
</organism>
<reference evidence="4" key="1">
    <citation type="submission" date="2023-07" db="EMBL/GenBank/DDBJ databases">
        <title>Conexibacter stalactiti sp. nov., isolated from stalactites in a lava cave and emended description of the genus Conexibacter.</title>
        <authorList>
            <person name="Lee S.D."/>
        </authorList>
    </citation>
    <scope>NUCLEOTIDE SEQUENCE [LARGE SCALE GENOMIC DNA]</scope>
    <source>
        <strain evidence="4">KCTC 39840</strain>
    </source>
</reference>
<gene>
    <name evidence="3" type="ORF">R7226_29290</name>
</gene>
<dbReference type="InterPro" id="IPR052016">
    <property type="entry name" value="Bact_Sigma-Reg"/>
</dbReference>
<keyword evidence="4" id="KW-1185">Reference proteome</keyword>
<evidence type="ECO:0000259" key="2">
    <source>
        <dbReference type="SMART" id="SM00331"/>
    </source>
</evidence>
<evidence type="ECO:0000256" key="1">
    <source>
        <dbReference type="ARBA" id="ARBA00022801"/>
    </source>
</evidence>
<dbReference type="Pfam" id="PF08448">
    <property type="entry name" value="PAS_4"/>
    <property type="match status" value="1"/>
</dbReference>
<comment type="caution">
    <text evidence="3">The sequence shown here is derived from an EMBL/GenBank/DDBJ whole genome shotgun (WGS) entry which is preliminary data.</text>
</comment>
<protein>
    <submittedName>
        <fullName evidence="3">SpoIIE family protein phosphatase</fullName>
    </submittedName>
</protein>
<dbReference type="Proteomes" id="UP001284601">
    <property type="component" value="Unassembled WGS sequence"/>
</dbReference>
<dbReference type="SUPFAM" id="SSF55785">
    <property type="entry name" value="PYP-like sensor domain (PAS domain)"/>
    <property type="match status" value="1"/>
</dbReference>
<keyword evidence="1" id="KW-0378">Hydrolase</keyword>
<dbReference type="InterPro" id="IPR036457">
    <property type="entry name" value="PPM-type-like_dom_sf"/>
</dbReference>
<name>A0ABU4HYT3_9ACTN</name>
<evidence type="ECO:0000313" key="3">
    <source>
        <dbReference type="EMBL" id="MDW5598491.1"/>
    </source>
</evidence>
<evidence type="ECO:0000313" key="4">
    <source>
        <dbReference type="Proteomes" id="UP001284601"/>
    </source>
</evidence>
<dbReference type="InterPro" id="IPR013656">
    <property type="entry name" value="PAS_4"/>
</dbReference>
<proteinExistence type="predicted"/>
<dbReference type="PANTHER" id="PTHR43156:SF2">
    <property type="entry name" value="STAGE II SPORULATION PROTEIN E"/>
    <property type="match status" value="1"/>
</dbReference>
<dbReference type="Gene3D" id="3.60.40.10">
    <property type="entry name" value="PPM-type phosphatase domain"/>
    <property type="match status" value="1"/>
</dbReference>
<dbReference type="PANTHER" id="PTHR43156">
    <property type="entry name" value="STAGE II SPORULATION PROTEIN E-RELATED"/>
    <property type="match status" value="1"/>
</dbReference>
<dbReference type="Pfam" id="PF07228">
    <property type="entry name" value="SpoIIE"/>
    <property type="match status" value="1"/>
</dbReference>
<dbReference type="InterPro" id="IPR001932">
    <property type="entry name" value="PPM-type_phosphatase-like_dom"/>
</dbReference>
<dbReference type="EMBL" id="JAWSTH010000146">
    <property type="protein sequence ID" value="MDW5598491.1"/>
    <property type="molecule type" value="Genomic_DNA"/>
</dbReference>
<sequence length="394" mass="41818">MGQPVTTAHAFEEALRILGEDRELLADVLVHAPVGIVLLWGDDYRYRFANERARELLPGGDALVGLTFAEAFPEVLDAADELFRRVMRTGETVALDRLPVPSHAPTACEGNSWYEATFSPVRDPDGRVRGVLGVFVDVTGHEIERRGLTRALAQEHDLTVALQRGLLADAAPCVPGAEVAVRYVPATAGMTVGGDFYDVFRCDEQRWLLTIGDVCGKGADAAALTALVRHTIRAVAPYEPGPASILRAANRAICREDSEGRFCTVALAALDLAADPARVTVALGGHMPPLVRRADGRCDLVGEPGTLLGVFPDPHLHERVTTLAPGDLLLLYTDGLTEARAPRLLSPEQLAGALAATGSAAPGPTVDTLVHGLAAGPGGFRDDLALVAFRLTGR</sequence>
<dbReference type="SMART" id="SM00331">
    <property type="entry name" value="PP2C_SIG"/>
    <property type="match status" value="1"/>
</dbReference>
<dbReference type="InterPro" id="IPR035965">
    <property type="entry name" value="PAS-like_dom_sf"/>
</dbReference>
<dbReference type="RefSeq" id="WP_318601020.1">
    <property type="nucleotide sequence ID" value="NZ_JAWSTH010000146.1"/>
</dbReference>
<accession>A0ABU4HYT3</accession>